<evidence type="ECO:0000256" key="1">
    <source>
        <dbReference type="SAM" id="SignalP"/>
    </source>
</evidence>
<dbReference type="Proteomes" id="UP000216605">
    <property type="component" value="Unassembled WGS sequence"/>
</dbReference>
<keyword evidence="1" id="KW-0732">Signal</keyword>
<dbReference type="RefSeq" id="WP_094412772.1">
    <property type="nucleotide sequence ID" value="NZ_NOXV01000191.1"/>
</dbReference>
<name>A0A255ZN33_9FLAO</name>
<dbReference type="OrthoDB" id="607469at2"/>
<organism evidence="2 3">
    <name type="scientific">Flavobacterium cyanobacteriorum</name>
    <dbReference type="NCBI Taxonomy" id="2022802"/>
    <lineage>
        <taxon>Bacteria</taxon>
        <taxon>Pseudomonadati</taxon>
        <taxon>Bacteroidota</taxon>
        <taxon>Flavobacteriia</taxon>
        <taxon>Flavobacteriales</taxon>
        <taxon>Flavobacteriaceae</taxon>
        <taxon>Flavobacterium</taxon>
    </lineage>
</organism>
<gene>
    <name evidence="2" type="ORF">CHU92_03815</name>
</gene>
<proteinExistence type="predicted"/>
<dbReference type="AlphaFoldDB" id="A0A255ZN33"/>
<protein>
    <submittedName>
        <fullName evidence="2">Uncharacterized protein</fullName>
    </submittedName>
</protein>
<sequence length="157" mass="17268">MYLKKRYTVRIIILAGLLLAGATAFSQTPVPPSFSPRLPGGNIKIKGDIVLVGNNILNRADAANPSQANIPFNGGENNNSLNMEYIDIDDDPTTFSSSSANLQLTGSCFKVKYAGLYWASTYPYERSNSPSLQWQATIPRFEDWNQIKFKLPGGGIY</sequence>
<evidence type="ECO:0000313" key="3">
    <source>
        <dbReference type="Proteomes" id="UP000216605"/>
    </source>
</evidence>
<feature type="signal peptide" evidence="1">
    <location>
        <begin position="1"/>
        <end position="26"/>
    </location>
</feature>
<dbReference type="EMBL" id="NOXV01000191">
    <property type="protein sequence ID" value="OYQ42812.1"/>
    <property type="molecule type" value="Genomic_DNA"/>
</dbReference>
<evidence type="ECO:0000313" key="2">
    <source>
        <dbReference type="EMBL" id="OYQ42812.1"/>
    </source>
</evidence>
<comment type="caution">
    <text evidence="2">The sequence shown here is derived from an EMBL/GenBank/DDBJ whole genome shotgun (WGS) entry which is preliminary data.</text>
</comment>
<keyword evidence="3" id="KW-1185">Reference proteome</keyword>
<accession>A0A255ZN33</accession>
<reference evidence="2 3" key="1">
    <citation type="submission" date="2017-07" db="EMBL/GenBank/DDBJ databases">
        <title>Flavobacterium cyanobacteriorum sp. nov., isolated from cyanobacterial aggregates in a eutrophic lake.</title>
        <authorList>
            <person name="Cai H."/>
        </authorList>
    </citation>
    <scope>NUCLEOTIDE SEQUENCE [LARGE SCALE GENOMIC DNA]</scope>
    <source>
        <strain evidence="2 3">TH021</strain>
    </source>
</reference>
<feature type="chain" id="PRO_5012761881" evidence="1">
    <location>
        <begin position="27"/>
        <end position="157"/>
    </location>
</feature>